<dbReference type="InterPro" id="IPR020845">
    <property type="entry name" value="AMP-binding_CS"/>
</dbReference>
<dbReference type="Gene3D" id="3.30.300.30">
    <property type="match status" value="1"/>
</dbReference>
<reference evidence="6 7" key="1">
    <citation type="submission" date="2019-07" db="EMBL/GenBank/DDBJ databases">
        <title>Whole genome shotgun sequence of Skermanella aerolata NBRC 106429.</title>
        <authorList>
            <person name="Hosoyama A."/>
            <person name="Uohara A."/>
            <person name="Ohji S."/>
            <person name="Ichikawa N."/>
        </authorList>
    </citation>
    <scope>NUCLEOTIDE SEQUENCE [LARGE SCALE GENOMIC DNA]</scope>
    <source>
        <strain evidence="6 7">NBRC 106429</strain>
    </source>
</reference>
<dbReference type="GO" id="GO:0044550">
    <property type="term" value="P:secondary metabolite biosynthetic process"/>
    <property type="evidence" value="ECO:0007669"/>
    <property type="project" value="UniProtKB-ARBA"/>
</dbReference>
<keyword evidence="3" id="KW-0596">Phosphopantetheine</keyword>
<evidence type="ECO:0000256" key="4">
    <source>
        <dbReference type="ARBA" id="ARBA00022553"/>
    </source>
</evidence>
<feature type="domain" description="Carrier" evidence="5">
    <location>
        <begin position="1015"/>
        <end position="1090"/>
    </location>
</feature>
<comment type="caution">
    <text evidence="6">The sequence shown here is derived from an EMBL/GenBank/DDBJ whole genome shotgun (WGS) entry which is preliminary data.</text>
</comment>
<dbReference type="Gene3D" id="3.40.50.1820">
    <property type="entry name" value="alpha/beta hydrolase"/>
    <property type="match status" value="1"/>
</dbReference>
<dbReference type="FunFam" id="1.10.1200.10:FF:000005">
    <property type="entry name" value="Nonribosomal peptide synthetase 1"/>
    <property type="match status" value="1"/>
</dbReference>
<dbReference type="InterPro" id="IPR023213">
    <property type="entry name" value="CAT-like_dom_sf"/>
</dbReference>
<dbReference type="Proteomes" id="UP000321523">
    <property type="component" value="Unassembled WGS sequence"/>
</dbReference>
<sequence>MTAVIDVRPAPEVLDRRAMLADLLRRKAAEQVTRHHLSRGQEALWFLHRSAPDSAAYHVAFAARIVSPLDISALRRSLQALMDRHPLLRASFRLEDGVPVQDIPGYREARLEIVDCAGLTDEELRERVTAAYRRPFDLEAGGLFRASLLERSADDAVLLLTVHHIVYDGWSLWVNLEELKELYAACASGSPLPPPRLAPAYGDHVAAQERLLDSPRGLQLEAFWKERLAGDLPLLDLPADRPRPPSQTFNGASRRVELDRPLSLALKELAQGAGTTPFTLLLAAYQVLLARYSRQDEILVGTPVSGRSDRTFADTVGYFVNPVVMRADLSDDPTFRTFLERCHAGVLEALDHQDYPFPLLVERLKTRRDPSYSPVFQASFVLQKAQRAGSTLELAGGSLDWGGLKLEYYDLPQQEGQFDLELELMEVAGRFTGSFKYNSDLFDPATVGRMADNFAELLRNVVKDADRPVMSIDMLSPAERDWLAQRNPARSVQASANECVHDGFARRAAETPDAVALIFEDREMTYRELDERANRLANYLRARGAGPEILVGLCVERSFEMVVGILGILKAGAAYLPLDPASPPDRLAFIVEDSAASMLLTQAHLLDVVPEVEVETILLDGDWPQIARSPAHRPRSGVGPDNLIYVIYTSGTTGKPKGVQLTHGNVARLFSETRDWYRFGPDDVWTLFHSFAFDVSVWELWGALLHGGRIVIVPYLVSRSPSEFIDLLARHRVTVLNQSPSAFRLFVQAEQRKPLPELTTLRTIIFAGEALDLQSLKPWVARHGDRKPVLVNMYGITETTVHSTFRIVRAEDLVRTRSTIGAPIPDLQIRLLDRHMKPVPIGVAGEIYVGGAGVARGYLNRPHLTAERFLEDGCLEESFGGRLYKSGDLARYLPDGDIEYLGRLDKQVKIRGFRVELGEIEAALCAHPGIAAAIVVASARDGGDIRLIAYIVTRGAGVPDVTALRGQLADRLPEYMVPASFVKIDKLPLTGNGKLDYRSLPEPENLRTGAAPAVPPRDAVEQRLAGLWEKTLKLRPVGMQDDFFKLGGHSMLAVNLMAQVEKEFGRELPISALFRHPTVEQLAQCLREDAEARPWSPLVPIQISGDLPPFFCVAGGGGNVLYFHELAQNMPQDRPFYGLQLRGVDGLAEPLTSVEDIAADCVAAIRQVQPHGPYWIGGHCFGGLVAFEIAQRLDALGEEVALVAILDAPAPVGCQDRLNTICAMDDADWLAKIGSVLSEGTGQDLGIDPDELRTLPLDWQLAYVQERMNDAGLLPPGGGIAQVRGFLKVFVANSKARYAPRDFRPVPIALFQAGEFHADYDYSAAERHGAGLGWHAFSKGGVAVHQVPGNHITMLSGPNAAELARRLAAHLA</sequence>
<dbReference type="EMBL" id="BJYZ01000019">
    <property type="protein sequence ID" value="GEO39993.1"/>
    <property type="molecule type" value="Genomic_DNA"/>
</dbReference>
<dbReference type="InterPro" id="IPR036736">
    <property type="entry name" value="ACP-like_sf"/>
</dbReference>
<dbReference type="PROSITE" id="PS00455">
    <property type="entry name" value="AMP_BINDING"/>
    <property type="match status" value="1"/>
</dbReference>
<dbReference type="InterPro" id="IPR010071">
    <property type="entry name" value="AA_adenyl_dom"/>
</dbReference>
<dbReference type="Gene3D" id="3.40.50.980">
    <property type="match status" value="2"/>
</dbReference>
<dbReference type="FunFam" id="3.30.300.30:FF:000010">
    <property type="entry name" value="Enterobactin synthetase component F"/>
    <property type="match status" value="1"/>
</dbReference>
<dbReference type="Pfam" id="PF00668">
    <property type="entry name" value="Condensation"/>
    <property type="match status" value="1"/>
</dbReference>
<dbReference type="InterPro" id="IPR025110">
    <property type="entry name" value="AMP-bd_C"/>
</dbReference>
<evidence type="ECO:0000256" key="3">
    <source>
        <dbReference type="ARBA" id="ARBA00022450"/>
    </source>
</evidence>
<dbReference type="PANTHER" id="PTHR45527:SF14">
    <property type="entry name" value="PLIPASTATIN SYNTHASE SUBUNIT B"/>
    <property type="match status" value="1"/>
</dbReference>
<evidence type="ECO:0000256" key="1">
    <source>
        <dbReference type="ARBA" id="ARBA00001957"/>
    </source>
</evidence>
<keyword evidence="7" id="KW-1185">Reference proteome</keyword>
<dbReference type="Gene3D" id="1.10.1200.10">
    <property type="entry name" value="ACP-like"/>
    <property type="match status" value="1"/>
</dbReference>
<dbReference type="FunFam" id="3.40.50.12780:FF:000012">
    <property type="entry name" value="Non-ribosomal peptide synthetase"/>
    <property type="match status" value="1"/>
</dbReference>
<dbReference type="OrthoDB" id="9770470at2"/>
<dbReference type="Pfam" id="PF13193">
    <property type="entry name" value="AMP-binding_C"/>
    <property type="match status" value="1"/>
</dbReference>
<dbReference type="GO" id="GO:0003824">
    <property type="term" value="F:catalytic activity"/>
    <property type="evidence" value="ECO:0007669"/>
    <property type="project" value="InterPro"/>
</dbReference>
<dbReference type="Gene3D" id="3.30.559.30">
    <property type="entry name" value="Nonribosomal peptide synthetase, condensation domain"/>
    <property type="match status" value="1"/>
</dbReference>
<dbReference type="SUPFAM" id="SSF53474">
    <property type="entry name" value="alpha/beta-Hydrolases"/>
    <property type="match status" value="1"/>
</dbReference>
<evidence type="ECO:0000256" key="2">
    <source>
        <dbReference type="ARBA" id="ARBA00006432"/>
    </source>
</evidence>
<comment type="cofactor">
    <cofactor evidence="1">
        <name>pantetheine 4'-phosphate</name>
        <dbReference type="ChEBI" id="CHEBI:47942"/>
    </cofactor>
</comment>
<dbReference type="InterPro" id="IPR009081">
    <property type="entry name" value="PP-bd_ACP"/>
</dbReference>
<keyword evidence="4" id="KW-0597">Phosphoprotein</keyword>
<dbReference type="Pfam" id="PF00550">
    <property type="entry name" value="PP-binding"/>
    <property type="match status" value="1"/>
</dbReference>
<dbReference type="SUPFAM" id="SSF52777">
    <property type="entry name" value="CoA-dependent acyltransferases"/>
    <property type="match status" value="2"/>
</dbReference>
<dbReference type="SMART" id="SM00824">
    <property type="entry name" value="PKS_TE"/>
    <property type="match status" value="1"/>
</dbReference>
<dbReference type="FunFam" id="3.40.50.980:FF:000001">
    <property type="entry name" value="Non-ribosomal peptide synthetase"/>
    <property type="match status" value="1"/>
</dbReference>
<accession>A0A512DU52</accession>
<protein>
    <recommendedName>
        <fullName evidence="5">Carrier domain-containing protein</fullName>
    </recommendedName>
</protein>
<dbReference type="GO" id="GO:0043041">
    <property type="term" value="P:amino acid activation for nonribosomal peptide biosynthetic process"/>
    <property type="evidence" value="ECO:0007669"/>
    <property type="project" value="TreeGrafter"/>
</dbReference>
<evidence type="ECO:0000259" key="5">
    <source>
        <dbReference type="PROSITE" id="PS50075"/>
    </source>
</evidence>
<dbReference type="InterPro" id="IPR020806">
    <property type="entry name" value="PKS_PP-bd"/>
</dbReference>
<dbReference type="SUPFAM" id="SSF47336">
    <property type="entry name" value="ACP-like"/>
    <property type="match status" value="1"/>
</dbReference>
<dbReference type="InterPro" id="IPR045851">
    <property type="entry name" value="AMP-bd_C_sf"/>
</dbReference>
<dbReference type="InterPro" id="IPR001242">
    <property type="entry name" value="Condensation_dom"/>
</dbReference>
<gene>
    <name evidence="6" type="ORF">SAE02_41410</name>
</gene>
<dbReference type="SUPFAM" id="SSF56801">
    <property type="entry name" value="Acetyl-CoA synthetase-like"/>
    <property type="match status" value="1"/>
</dbReference>
<evidence type="ECO:0000313" key="7">
    <source>
        <dbReference type="Proteomes" id="UP000321523"/>
    </source>
</evidence>
<dbReference type="PANTHER" id="PTHR45527">
    <property type="entry name" value="NONRIBOSOMAL PEPTIDE SYNTHETASE"/>
    <property type="match status" value="1"/>
</dbReference>
<dbReference type="InterPro" id="IPR001031">
    <property type="entry name" value="Thioesterase"/>
</dbReference>
<evidence type="ECO:0000313" key="6">
    <source>
        <dbReference type="EMBL" id="GEO39993.1"/>
    </source>
</evidence>
<proteinExistence type="inferred from homology"/>
<organism evidence="6 7">
    <name type="scientific">Skermanella aerolata</name>
    <dbReference type="NCBI Taxonomy" id="393310"/>
    <lineage>
        <taxon>Bacteria</taxon>
        <taxon>Pseudomonadati</taxon>
        <taxon>Pseudomonadota</taxon>
        <taxon>Alphaproteobacteria</taxon>
        <taxon>Rhodospirillales</taxon>
        <taxon>Azospirillaceae</taxon>
        <taxon>Skermanella</taxon>
    </lineage>
</organism>
<dbReference type="InterPro" id="IPR029058">
    <property type="entry name" value="AB_hydrolase_fold"/>
</dbReference>
<dbReference type="GO" id="GO:0031177">
    <property type="term" value="F:phosphopantetheine binding"/>
    <property type="evidence" value="ECO:0007669"/>
    <property type="project" value="InterPro"/>
</dbReference>
<name>A0A512DU52_9PROT</name>
<dbReference type="NCBIfam" id="TIGR01733">
    <property type="entry name" value="AA-adenyl-dom"/>
    <property type="match status" value="1"/>
</dbReference>
<dbReference type="InterPro" id="IPR020802">
    <property type="entry name" value="TesA-like"/>
</dbReference>
<dbReference type="Gene3D" id="3.30.559.10">
    <property type="entry name" value="Chloramphenicol acetyltransferase-like domain"/>
    <property type="match status" value="1"/>
</dbReference>
<dbReference type="SMART" id="SM00823">
    <property type="entry name" value="PKS_PP"/>
    <property type="match status" value="1"/>
</dbReference>
<comment type="similarity">
    <text evidence="2">Belongs to the ATP-dependent AMP-binding enzyme family.</text>
</comment>
<dbReference type="RefSeq" id="WP_052832100.1">
    <property type="nucleotide sequence ID" value="NZ_BJYZ01000019.1"/>
</dbReference>
<dbReference type="InterPro" id="IPR000873">
    <property type="entry name" value="AMP-dep_synth/lig_dom"/>
</dbReference>
<dbReference type="Pfam" id="PF00975">
    <property type="entry name" value="Thioesterase"/>
    <property type="match status" value="1"/>
</dbReference>
<dbReference type="FunFam" id="3.40.50.980:FF:000002">
    <property type="entry name" value="Enterobactin synthetase component F"/>
    <property type="match status" value="1"/>
</dbReference>
<dbReference type="CDD" id="cd17643">
    <property type="entry name" value="A_NRPS_Cytc1-like"/>
    <property type="match status" value="1"/>
</dbReference>
<dbReference type="CDD" id="cd19531">
    <property type="entry name" value="LCL_NRPS-like"/>
    <property type="match status" value="1"/>
</dbReference>
<dbReference type="Gene3D" id="2.30.38.10">
    <property type="entry name" value="Luciferase, Domain 3"/>
    <property type="match status" value="1"/>
</dbReference>
<dbReference type="Pfam" id="PF00501">
    <property type="entry name" value="AMP-binding"/>
    <property type="match status" value="1"/>
</dbReference>
<dbReference type="GO" id="GO:0005829">
    <property type="term" value="C:cytosol"/>
    <property type="evidence" value="ECO:0007669"/>
    <property type="project" value="TreeGrafter"/>
</dbReference>
<dbReference type="PROSITE" id="PS50075">
    <property type="entry name" value="CARRIER"/>
    <property type="match status" value="1"/>
</dbReference>